<dbReference type="Proteomes" id="UP001174934">
    <property type="component" value="Unassembled WGS sequence"/>
</dbReference>
<sequence length="52" mass="6064">MSRTAPRHHMMAHRQPPTTARYSPLSMPLPGYPREWILSIALAHAQELDWKQ</sequence>
<comment type="caution">
    <text evidence="2">The sequence shown here is derived from an EMBL/GenBank/DDBJ whole genome shotgun (WGS) entry which is preliminary data.</text>
</comment>
<accession>A0AA39XLI8</accession>
<proteinExistence type="predicted"/>
<keyword evidence="3" id="KW-1185">Reference proteome</keyword>
<dbReference type="AlphaFoldDB" id="A0AA39XLI8"/>
<evidence type="ECO:0000313" key="3">
    <source>
        <dbReference type="Proteomes" id="UP001174934"/>
    </source>
</evidence>
<reference evidence="2" key="1">
    <citation type="submission" date="2023-06" db="EMBL/GenBank/DDBJ databases">
        <title>Genome-scale phylogeny and comparative genomics of the fungal order Sordariales.</title>
        <authorList>
            <consortium name="Lawrence Berkeley National Laboratory"/>
            <person name="Hensen N."/>
            <person name="Bonometti L."/>
            <person name="Westerberg I."/>
            <person name="Brannstrom I.O."/>
            <person name="Guillou S."/>
            <person name="Cros-Aarteil S."/>
            <person name="Calhoun S."/>
            <person name="Haridas S."/>
            <person name="Kuo A."/>
            <person name="Mondo S."/>
            <person name="Pangilinan J."/>
            <person name="Riley R."/>
            <person name="LaButti K."/>
            <person name="Andreopoulos B."/>
            <person name="Lipzen A."/>
            <person name="Chen C."/>
            <person name="Yanf M."/>
            <person name="Daum C."/>
            <person name="Ng V."/>
            <person name="Clum A."/>
            <person name="Steindorff A."/>
            <person name="Ohm R."/>
            <person name="Martin F."/>
            <person name="Silar P."/>
            <person name="Natvig D."/>
            <person name="Lalanne C."/>
            <person name="Gautier V."/>
            <person name="Ament-velasquez S.L."/>
            <person name="Kruys A."/>
            <person name="Hutchinson M.I."/>
            <person name="Powell A.J."/>
            <person name="Barry K."/>
            <person name="Miller A.N."/>
            <person name="Grigoriev I.V."/>
            <person name="Debuchy R."/>
            <person name="Gladieux P."/>
            <person name="Thoren M.H."/>
            <person name="Johannesson H."/>
        </authorList>
    </citation>
    <scope>NUCLEOTIDE SEQUENCE</scope>
    <source>
        <strain evidence="2">SMH3391-2</strain>
    </source>
</reference>
<protein>
    <submittedName>
        <fullName evidence="2">Uncharacterized protein</fullName>
    </submittedName>
</protein>
<gene>
    <name evidence="2" type="ORF">B0T17DRAFT_518552</name>
</gene>
<feature type="compositionally biased region" description="Basic residues" evidence="1">
    <location>
        <begin position="1"/>
        <end position="12"/>
    </location>
</feature>
<name>A0AA39XLI8_9PEZI</name>
<feature type="region of interest" description="Disordered" evidence="1">
    <location>
        <begin position="1"/>
        <end position="24"/>
    </location>
</feature>
<evidence type="ECO:0000256" key="1">
    <source>
        <dbReference type="SAM" id="MobiDB-lite"/>
    </source>
</evidence>
<organism evidence="2 3">
    <name type="scientific">Bombardia bombarda</name>
    <dbReference type="NCBI Taxonomy" id="252184"/>
    <lineage>
        <taxon>Eukaryota</taxon>
        <taxon>Fungi</taxon>
        <taxon>Dikarya</taxon>
        <taxon>Ascomycota</taxon>
        <taxon>Pezizomycotina</taxon>
        <taxon>Sordariomycetes</taxon>
        <taxon>Sordariomycetidae</taxon>
        <taxon>Sordariales</taxon>
        <taxon>Lasiosphaeriaceae</taxon>
        <taxon>Bombardia</taxon>
    </lineage>
</organism>
<evidence type="ECO:0000313" key="2">
    <source>
        <dbReference type="EMBL" id="KAK0636253.1"/>
    </source>
</evidence>
<dbReference type="EMBL" id="JAULSR010000001">
    <property type="protein sequence ID" value="KAK0636253.1"/>
    <property type="molecule type" value="Genomic_DNA"/>
</dbReference>